<name>A0A1H5WVC1_9BACT</name>
<reference evidence="2 3" key="1">
    <citation type="submission" date="2016-10" db="EMBL/GenBank/DDBJ databases">
        <authorList>
            <person name="de Groot N.N."/>
        </authorList>
    </citation>
    <scope>NUCLEOTIDE SEQUENCE [LARGE SCALE GENOMIC DNA]</scope>
    <source>
        <strain evidence="2 3">DSM 22489</strain>
    </source>
</reference>
<dbReference type="InterPro" id="IPR009050">
    <property type="entry name" value="Globin-like_sf"/>
</dbReference>
<feature type="domain" description="Globin-sensor" evidence="1">
    <location>
        <begin position="26"/>
        <end position="196"/>
    </location>
</feature>
<dbReference type="GO" id="GO:0019825">
    <property type="term" value="F:oxygen binding"/>
    <property type="evidence" value="ECO:0007669"/>
    <property type="project" value="InterPro"/>
</dbReference>
<evidence type="ECO:0000313" key="2">
    <source>
        <dbReference type="EMBL" id="SEG03066.1"/>
    </source>
</evidence>
<dbReference type="OrthoDB" id="9780134at2"/>
<dbReference type="AlphaFoldDB" id="A0A1H5WVC1"/>
<accession>A0A1H5WVC1</accession>
<organism evidence="2 3">
    <name type="scientific">Bryocella elongata</name>
    <dbReference type="NCBI Taxonomy" id="863522"/>
    <lineage>
        <taxon>Bacteria</taxon>
        <taxon>Pseudomonadati</taxon>
        <taxon>Acidobacteriota</taxon>
        <taxon>Terriglobia</taxon>
        <taxon>Terriglobales</taxon>
        <taxon>Acidobacteriaceae</taxon>
        <taxon>Bryocella</taxon>
    </lineage>
</organism>
<proteinExistence type="predicted"/>
<evidence type="ECO:0000313" key="3">
    <source>
        <dbReference type="Proteomes" id="UP000236728"/>
    </source>
</evidence>
<dbReference type="RefSeq" id="WP_103932637.1">
    <property type="nucleotide sequence ID" value="NZ_FNVA01000002.1"/>
</dbReference>
<dbReference type="Pfam" id="PF11563">
    <property type="entry name" value="Protoglobin"/>
    <property type="match status" value="1"/>
</dbReference>
<dbReference type="SUPFAM" id="SSF46458">
    <property type="entry name" value="Globin-like"/>
    <property type="match status" value="1"/>
</dbReference>
<sequence length="203" mass="23140">MKKVAEEIPAYSYGDVEVAASPVSLAELEQLKETAGFSPQDEAYLRMAGEVLADQTQEIVAHWRSGIIASIPHLARHSRTPEGEPIPEYLGRSNLRFQQWILDTCLRPYDQEWLNYQQEIALRHTSVKKNQADDVRSTAYVPFHDIVGFVAVMNDTIKPYLARKGHGVEDVEGMHGAWRKSLQMQIALWSRTYLDVAKKSNEW</sequence>
<gene>
    <name evidence="2" type="ORF">SAMN05421819_1747</name>
</gene>
<evidence type="ECO:0000259" key="1">
    <source>
        <dbReference type="Pfam" id="PF11563"/>
    </source>
</evidence>
<dbReference type="EMBL" id="FNVA01000002">
    <property type="protein sequence ID" value="SEG03066.1"/>
    <property type="molecule type" value="Genomic_DNA"/>
</dbReference>
<keyword evidence="3" id="KW-1185">Reference proteome</keyword>
<protein>
    <submittedName>
        <fullName evidence="2">Protoglobin</fullName>
    </submittedName>
</protein>
<dbReference type="GO" id="GO:0020037">
    <property type="term" value="F:heme binding"/>
    <property type="evidence" value="ECO:0007669"/>
    <property type="project" value="InterPro"/>
</dbReference>
<dbReference type="InterPro" id="IPR044398">
    <property type="entry name" value="Globin-sensor_dom"/>
</dbReference>
<dbReference type="InterPro" id="IPR012292">
    <property type="entry name" value="Globin/Proto"/>
</dbReference>
<dbReference type="Proteomes" id="UP000236728">
    <property type="component" value="Unassembled WGS sequence"/>
</dbReference>
<dbReference type="Gene3D" id="1.10.490.10">
    <property type="entry name" value="Globins"/>
    <property type="match status" value="1"/>
</dbReference>